<keyword evidence="2" id="KW-1185">Reference proteome</keyword>
<dbReference type="AlphaFoldDB" id="A0A5S4EM66"/>
<dbReference type="EMBL" id="SWAD01000051">
    <property type="protein sequence ID" value="TMQ76439.1"/>
    <property type="molecule type" value="Genomic_DNA"/>
</dbReference>
<evidence type="ECO:0000313" key="1">
    <source>
        <dbReference type="EMBL" id="TMQ76439.1"/>
    </source>
</evidence>
<organism evidence="1 2">
    <name type="scientific">Candidatus Accumulibacter phosphatis</name>
    <dbReference type="NCBI Taxonomy" id="327160"/>
    <lineage>
        <taxon>Bacteria</taxon>
        <taxon>Pseudomonadati</taxon>
        <taxon>Pseudomonadota</taxon>
        <taxon>Betaproteobacteria</taxon>
        <taxon>Candidatus Accumulibacter</taxon>
    </lineage>
</organism>
<sequence length="66" mass="6784">MADFSWAKAAVHGLLPAWQAVVFCNNSDAFTTTFKTAVGSGVVVAKGKPALLLSDGTNVVCVTPDS</sequence>
<evidence type="ECO:0000313" key="2">
    <source>
        <dbReference type="Proteomes" id="UP000306324"/>
    </source>
</evidence>
<accession>A0A5S4EM66</accession>
<name>A0A5S4EM66_9PROT</name>
<comment type="caution">
    <text evidence="1">The sequence shown here is derived from an EMBL/GenBank/DDBJ whole genome shotgun (WGS) entry which is preliminary data.</text>
</comment>
<protein>
    <submittedName>
        <fullName evidence="1">Uncharacterized protein</fullName>
    </submittedName>
</protein>
<proteinExistence type="predicted"/>
<gene>
    <name evidence="1" type="ORF">ACCUM_4360</name>
</gene>
<reference evidence="1 2" key="1">
    <citation type="submission" date="2019-04" db="EMBL/GenBank/DDBJ databases">
        <title>A novel phosphate-accumulating bacterium identified in bioreactor for phosphate removal from wastewater.</title>
        <authorList>
            <person name="Kotlyarov R.Y."/>
            <person name="Beletsky A.V."/>
            <person name="Kallistova A.Y."/>
            <person name="Dorofeev A.G."/>
            <person name="Nikolaev Y.Y."/>
            <person name="Pimenov N.V."/>
            <person name="Ravin N.V."/>
            <person name="Mardanov A.V."/>
        </authorList>
    </citation>
    <scope>NUCLEOTIDE SEQUENCE [LARGE SCALE GENOMIC DNA]</scope>
    <source>
        <strain evidence="1 2">Bin19</strain>
    </source>
</reference>
<dbReference type="Proteomes" id="UP000306324">
    <property type="component" value="Unassembled WGS sequence"/>
</dbReference>